<evidence type="ECO:0000256" key="6">
    <source>
        <dbReference type="ARBA" id="ARBA00023186"/>
    </source>
</evidence>
<dbReference type="GO" id="GO:0003755">
    <property type="term" value="F:peptidyl-prolyl cis-trans isomerase activity"/>
    <property type="evidence" value="ECO:0007669"/>
    <property type="project" value="UniProtKB-UniRule"/>
</dbReference>
<evidence type="ECO:0000256" key="1">
    <source>
        <dbReference type="ARBA" id="ARBA00000971"/>
    </source>
</evidence>
<dbReference type="GO" id="GO:0042026">
    <property type="term" value="P:protein refolding"/>
    <property type="evidence" value="ECO:0007669"/>
    <property type="project" value="UniProtKB-ARBA"/>
</dbReference>
<organism evidence="12 13">
    <name type="scientific">Litoribrevibacter albus</name>
    <dbReference type="NCBI Taxonomy" id="1473156"/>
    <lineage>
        <taxon>Bacteria</taxon>
        <taxon>Pseudomonadati</taxon>
        <taxon>Pseudomonadota</taxon>
        <taxon>Gammaproteobacteria</taxon>
        <taxon>Oceanospirillales</taxon>
        <taxon>Oceanospirillaceae</taxon>
        <taxon>Litoribrevibacter</taxon>
    </lineage>
</organism>
<dbReference type="SUPFAM" id="SSF54534">
    <property type="entry name" value="FKBP-like"/>
    <property type="match status" value="1"/>
</dbReference>
<name>A0AA37S7V3_9GAMM</name>
<sequence>MSISNQKVVTMDFKVSDTNGQVLDSSEGAEPLVYLHGAQNIIPGLEAALEGKNVGDFVKVEVVAAEAYGEYHDQMVQQVPMAAFEGVDQVEPGMAFHAESPDGHPIQIIVTEVEGDMVTVDGNHPLAGKDLVFEVTVQDVREATADELEHGHVHGPGCHH</sequence>
<comment type="caution">
    <text evidence="12">The sequence shown here is derived from an EMBL/GenBank/DDBJ whole genome shotgun (WGS) entry which is preliminary data.</text>
</comment>
<dbReference type="Proteomes" id="UP001161389">
    <property type="component" value="Unassembled WGS sequence"/>
</dbReference>
<evidence type="ECO:0000256" key="2">
    <source>
        <dbReference type="ARBA" id="ARBA00004496"/>
    </source>
</evidence>
<evidence type="ECO:0000259" key="11">
    <source>
        <dbReference type="PROSITE" id="PS50059"/>
    </source>
</evidence>
<comment type="similarity">
    <text evidence="3 10">Belongs to the FKBP-type PPIase family.</text>
</comment>
<gene>
    <name evidence="12" type="primary">slyD</name>
    <name evidence="12" type="ORF">GCM10007876_03590</name>
</gene>
<dbReference type="Pfam" id="PF00254">
    <property type="entry name" value="FKBP_C"/>
    <property type="match status" value="1"/>
</dbReference>
<comment type="catalytic activity">
    <reaction evidence="1 9 10">
        <text>[protein]-peptidylproline (omega=180) = [protein]-peptidylproline (omega=0)</text>
        <dbReference type="Rhea" id="RHEA:16237"/>
        <dbReference type="Rhea" id="RHEA-COMP:10747"/>
        <dbReference type="Rhea" id="RHEA-COMP:10748"/>
        <dbReference type="ChEBI" id="CHEBI:83833"/>
        <dbReference type="ChEBI" id="CHEBI:83834"/>
        <dbReference type="EC" id="5.2.1.8"/>
    </reaction>
</comment>
<dbReference type="EMBL" id="BSNM01000003">
    <property type="protein sequence ID" value="GLQ29881.1"/>
    <property type="molecule type" value="Genomic_DNA"/>
</dbReference>
<feature type="domain" description="PPIase FKBP-type" evidence="11">
    <location>
        <begin position="6"/>
        <end position="83"/>
    </location>
</feature>
<keyword evidence="7 9" id="KW-0413">Isomerase</keyword>
<dbReference type="PROSITE" id="PS50059">
    <property type="entry name" value="FKBP_PPIASE"/>
    <property type="match status" value="1"/>
</dbReference>
<proteinExistence type="inferred from homology"/>
<protein>
    <recommendedName>
        <fullName evidence="10">Peptidyl-prolyl cis-trans isomerase</fullName>
        <ecNumber evidence="10">5.2.1.8</ecNumber>
    </recommendedName>
</protein>
<evidence type="ECO:0000256" key="10">
    <source>
        <dbReference type="RuleBase" id="RU003915"/>
    </source>
</evidence>
<keyword evidence="13" id="KW-1185">Reference proteome</keyword>
<dbReference type="PANTHER" id="PTHR47861:SF3">
    <property type="entry name" value="FKBP-TYPE PEPTIDYL-PROLYL CIS-TRANS ISOMERASE SLYD"/>
    <property type="match status" value="1"/>
</dbReference>
<evidence type="ECO:0000256" key="5">
    <source>
        <dbReference type="ARBA" id="ARBA00023110"/>
    </source>
</evidence>
<dbReference type="RefSeq" id="WP_284378073.1">
    <property type="nucleotide sequence ID" value="NZ_BSNM01000003.1"/>
</dbReference>
<evidence type="ECO:0000313" key="13">
    <source>
        <dbReference type="Proteomes" id="UP001161389"/>
    </source>
</evidence>
<evidence type="ECO:0000256" key="3">
    <source>
        <dbReference type="ARBA" id="ARBA00006577"/>
    </source>
</evidence>
<evidence type="ECO:0000256" key="7">
    <source>
        <dbReference type="ARBA" id="ARBA00023235"/>
    </source>
</evidence>
<dbReference type="GO" id="GO:0005737">
    <property type="term" value="C:cytoplasm"/>
    <property type="evidence" value="ECO:0007669"/>
    <property type="project" value="UniProtKB-SubCell"/>
</dbReference>
<evidence type="ECO:0000256" key="8">
    <source>
        <dbReference type="ARBA" id="ARBA00037071"/>
    </source>
</evidence>
<dbReference type="AlphaFoldDB" id="A0AA37S7V3"/>
<comment type="subcellular location">
    <subcellularLocation>
        <location evidence="2">Cytoplasm</location>
    </subcellularLocation>
</comment>
<dbReference type="PANTHER" id="PTHR47861">
    <property type="entry name" value="FKBP-TYPE PEPTIDYL-PROLYL CIS-TRANS ISOMERASE SLYD"/>
    <property type="match status" value="1"/>
</dbReference>
<dbReference type="Gene3D" id="3.10.50.40">
    <property type="match status" value="1"/>
</dbReference>
<reference evidence="12" key="1">
    <citation type="journal article" date="2014" name="Int. J. Syst. Evol. Microbiol.">
        <title>Complete genome sequence of Corynebacterium casei LMG S-19264T (=DSM 44701T), isolated from a smear-ripened cheese.</title>
        <authorList>
            <consortium name="US DOE Joint Genome Institute (JGI-PGF)"/>
            <person name="Walter F."/>
            <person name="Albersmeier A."/>
            <person name="Kalinowski J."/>
            <person name="Ruckert C."/>
        </authorList>
    </citation>
    <scope>NUCLEOTIDE SEQUENCE</scope>
    <source>
        <strain evidence="12">NBRC 110071</strain>
    </source>
</reference>
<evidence type="ECO:0000256" key="4">
    <source>
        <dbReference type="ARBA" id="ARBA00022490"/>
    </source>
</evidence>
<dbReference type="InterPro" id="IPR046357">
    <property type="entry name" value="PPIase_dom_sf"/>
</dbReference>
<evidence type="ECO:0000313" key="12">
    <source>
        <dbReference type="EMBL" id="GLQ29881.1"/>
    </source>
</evidence>
<dbReference type="EC" id="5.2.1.8" evidence="10"/>
<keyword evidence="5 9" id="KW-0697">Rotamase</keyword>
<evidence type="ECO:0000256" key="9">
    <source>
        <dbReference type="PROSITE-ProRule" id="PRU00277"/>
    </source>
</evidence>
<keyword evidence="6" id="KW-0143">Chaperone</keyword>
<accession>A0AA37S7V3</accession>
<comment type="function">
    <text evidence="8">Also involved in hydrogenase metallocenter assembly, probably by participating in the nickel insertion step. This function in hydrogenase biosynthesis requires chaperone activity and the presence of the metal-binding domain, but not PPIase activity.</text>
</comment>
<keyword evidence="4" id="KW-0963">Cytoplasm</keyword>
<dbReference type="InterPro" id="IPR001179">
    <property type="entry name" value="PPIase_FKBP_dom"/>
</dbReference>
<reference evidence="12" key="2">
    <citation type="submission" date="2023-01" db="EMBL/GenBank/DDBJ databases">
        <title>Draft genome sequence of Litoribrevibacter albus strain NBRC 110071.</title>
        <authorList>
            <person name="Sun Q."/>
            <person name="Mori K."/>
        </authorList>
    </citation>
    <scope>NUCLEOTIDE SEQUENCE</scope>
    <source>
        <strain evidence="12">NBRC 110071</strain>
    </source>
</reference>